<accession>A0A2G5E1L7</accession>
<feature type="compositionally biased region" description="Basic and acidic residues" evidence="1">
    <location>
        <begin position="1"/>
        <end position="13"/>
    </location>
</feature>
<name>A0A2G5E1L7_AQUCA</name>
<feature type="region of interest" description="Disordered" evidence="1">
    <location>
        <begin position="69"/>
        <end position="106"/>
    </location>
</feature>
<keyword evidence="3" id="KW-1185">Reference proteome</keyword>
<dbReference type="EMBL" id="KZ305030">
    <property type="protein sequence ID" value="PIA49427.1"/>
    <property type="molecule type" value="Genomic_DNA"/>
</dbReference>
<sequence length="158" mass="17979">MENERASETLETERSEDEEEEEGEEEYSEEEELLELKQMADKIRHYRSTIPVRIQNSLTSLLAAQRPILHPSTAQFTQKPGTSADPNPGGNAESSEGALAEVDSETTEKLNLLKHKISNNISAMPTLLKRMKDCISMFEKLETYDVRIHPAFKRKRTS</sequence>
<dbReference type="PANTHER" id="PTHR36045">
    <property type="entry name" value="OS04G0558500 PROTEIN"/>
    <property type="match status" value="1"/>
</dbReference>
<proteinExistence type="predicted"/>
<organism evidence="2 3">
    <name type="scientific">Aquilegia coerulea</name>
    <name type="common">Rocky mountain columbine</name>
    <dbReference type="NCBI Taxonomy" id="218851"/>
    <lineage>
        <taxon>Eukaryota</taxon>
        <taxon>Viridiplantae</taxon>
        <taxon>Streptophyta</taxon>
        <taxon>Embryophyta</taxon>
        <taxon>Tracheophyta</taxon>
        <taxon>Spermatophyta</taxon>
        <taxon>Magnoliopsida</taxon>
        <taxon>Ranunculales</taxon>
        <taxon>Ranunculaceae</taxon>
        <taxon>Thalictroideae</taxon>
        <taxon>Aquilegia</taxon>
    </lineage>
</organism>
<feature type="compositionally biased region" description="Acidic residues" evidence="1">
    <location>
        <begin position="14"/>
        <end position="32"/>
    </location>
</feature>
<dbReference type="InParanoid" id="A0A2G5E1L7"/>
<feature type="region of interest" description="Disordered" evidence="1">
    <location>
        <begin position="1"/>
        <end position="32"/>
    </location>
</feature>
<gene>
    <name evidence="2" type="ORF">AQUCO_01300323v1</name>
</gene>
<dbReference type="AlphaFoldDB" id="A0A2G5E1L7"/>
<evidence type="ECO:0000256" key="1">
    <source>
        <dbReference type="SAM" id="MobiDB-lite"/>
    </source>
</evidence>
<protein>
    <submittedName>
        <fullName evidence="2">Uncharacterized protein</fullName>
    </submittedName>
</protein>
<dbReference type="OrthoDB" id="781564at2759"/>
<evidence type="ECO:0000313" key="2">
    <source>
        <dbReference type="EMBL" id="PIA49427.1"/>
    </source>
</evidence>
<feature type="compositionally biased region" description="Polar residues" evidence="1">
    <location>
        <begin position="72"/>
        <end position="85"/>
    </location>
</feature>
<dbReference type="STRING" id="218851.A0A2G5E1L7"/>
<dbReference type="PANTHER" id="PTHR36045:SF2">
    <property type="entry name" value="OS04G0558500 PROTEIN"/>
    <property type="match status" value="1"/>
</dbReference>
<evidence type="ECO:0000313" key="3">
    <source>
        <dbReference type="Proteomes" id="UP000230069"/>
    </source>
</evidence>
<dbReference type="Proteomes" id="UP000230069">
    <property type="component" value="Unassembled WGS sequence"/>
</dbReference>
<dbReference type="FunCoup" id="A0A2G5E1L7">
    <property type="interactions" value="508"/>
</dbReference>
<reference evidence="2 3" key="1">
    <citation type="submission" date="2017-09" db="EMBL/GenBank/DDBJ databases">
        <title>WGS assembly of Aquilegia coerulea Goldsmith.</title>
        <authorList>
            <person name="Hodges S."/>
            <person name="Kramer E."/>
            <person name="Nordborg M."/>
            <person name="Tomkins J."/>
            <person name="Borevitz J."/>
            <person name="Derieg N."/>
            <person name="Yan J."/>
            <person name="Mihaltcheva S."/>
            <person name="Hayes R.D."/>
            <person name="Rokhsar D."/>
        </authorList>
    </citation>
    <scope>NUCLEOTIDE SEQUENCE [LARGE SCALE GENOMIC DNA]</scope>
    <source>
        <strain evidence="3">cv. Goldsmith</strain>
    </source>
</reference>